<keyword evidence="3 4" id="KW-0012">Acyltransferase</keyword>
<dbReference type="InterPro" id="IPR020613">
    <property type="entry name" value="Thiolase_CS"/>
</dbReference>
<proteinExistence type="inferred from homology"/>
<dbReference type="Gene3D" id="3.40.47.10">
    <property type="match status" value="2"/>
</dbReference>
<dbReference type="InterPro" id="IPR020616">
    <property type="entry name" value="Thiolase_N"/>
</dbReference>
<dbReference type="PROSITE" id="PS00737">
    <property type="entry name" value="THIOLASE_2"/>
    <property type="match status" value="1"/>
</dbReference>
<dbReference type="NCBIfam" id="TIGR01930">
    <property type="entry name" value="AcCoA-C-Actrans"/>
    <property type="match status" value="1"/>
</dbReference>
<evidence type="ECO:0000256" key="3">
    <source>
        <dbReference type="ARBA" id="ARBA00023315"/>
    </source>
</evidence>
<evidence type="ECO:0000256" key="2">
    <source>
        <dbReference type="ARBA" id="ARBA00022679"/>
    </source>
</evidence>
<evidence type="ECO:0000313" key="7">
    <source>
        <dbReference type="EMBL" id="GIG99584.1"/>
    </source>
</evidence>
<dbReference type="PANTHER" id="PTHR43365">
    <property type="entry name" value="BLR7806 PROTEIN"/>
    <property type="match status" value="1"/>
</dbReference>
<keyword evidence="8" id="KW-1185">Reference proteome</keyword>
<feature type="domain" description="Thiolase C-terminal" evidence="6">
    <location>
        <begin position="270"/>
        <end position="390"/>
    </location>
</feature>
<dbReference type="Pfam" id="PF02803">
    <property type="entry name" value="Thiolase_C"/>
    <property type="match status" value="1"/>
</dbReference>
<dbReference type="RefSeq" id="WP_203860944.1">
    <property type="nucleotide sequence ID" value="NZ_BAAAZQ010000014.1"/>
</dbReference>
<name>A0ABQ4EY55_9ACTN</name>
<evidence type="ECO:0000256" key="4">
    <source>
        <dbReference type="RuleBase" id="RU003557"/>
    </source>
</evidence>
<dbReference type="Pfam" id="PF00108">
    <property type="entry name" value="Thiolase_N"/>
    <property type="match status" value="1"/>
</dbReference>
<dbReference type="EMBL" id="BONX01000045">
    <property type="protein sequence ID" value="GIG99584.1"/>
    <property type="molecule type" value="Genomic_DNA"/>
</dbReference>
<dbReference type="CDD" id="cd00751">
    <property type="entry name" value="thiolase"/>
    <property type="match status" value="1"/>
</dbReference>
<dbReference type="InterPro" id="IPR016039">
    <property type="entry name" value="Thiolase-like"/>
</dbReference>
<dbReference type="SUPFAM" id="SSF53901">
    <property type="entry name" value="Thiolase-like"/>
    <property type="match status" value="2"/>
</dbReference>
<dbReference type="InterPro" id="IPR020617">
    <property type="entry name" value="Thiolase_C"/>
</dbReference>
<comment type="caution">
    <text evidence="7">The sequence shown here is derived from an EMBL/GenBank/DDBJ whole genome shotgun (WGS) entry which is preliminary data.</text>
</comment>
<sequence>MANAVIVDAVRSPMGRGKAGGALSGVHPTDLLAAVLTGLVGRTGIDPGMVEDLMVGCVSQSGEQSATPGRQAWLSAGYPVHVPAVSIERKCGSGQQAIEFAAMGIAAGVYDVVIAAGVESMSRVPMGSNRQGADPYGPGVAIRFPGLVSQGVAAELVAQKWGLSRRSLDEYAVSSHARAAKAARTGGFDNEIVPIALADGGVVDRDETIRPGSDAGRLAELPAVFGTGELTARFPDIEWKITAGNSSQITDGAGALLLMSEERAAALGLTPRARIVASSVVGDDPLLMLTGPIPATQKVLARAGMSIEDIDAVEVNEAFASVPLAWQAEFPTASERLNPRGGAIALGHPLGASGVRLMATLINHLEQTGGRYGLQTMCEAGGMANATIIESLA</sequence>
<accession>A0ABQ4EY55</accession>
<dbReference type="Proteomes" id="UP000621500">
    <property type="component" value="Unassembled WGS sequence"/>
</dbReference>
<reference evidence="7 8" key="1">
    <citation type="submission" date="2021-01" db="EMBL/GenBank/DDBJ databases">
        <title>Whole genome shotgun sequence of Plantactinospora mayteni NBRC 109088.</title>
        <authorList>
            <person name="Komaki H."/>
            <person name="Tamura T."/>
        </authorList>
    </citation>
    <scope>NUCLEOTIDE SEQUENCE [LARGE SCALE GENOMIC DNA]</scope>
    <source>
        <strain evidence="7 8">NBRC 109088</strain>
    </source>
</reference>
<keyword evidence="2 4" id="KW-0808">Transferase</keyword>
<feature type="domain" description="Thiolase N-terminal" evidence="5">
    <location>
        <begin position="5"/>
        <end position="262"/>
    </location>
</feature>
<dbReference type="InterPro" id="IPR002155">
    <property type="entry name" value="Thiolase"/>
</dbReference>
<evidence type="ECO:0000256" key="1">
    <source>
        <dbReference type="ARBA" id="ARBA00010982"/>
    </source>
</evidence>
<evidence type="ECO:0000313" key="8">
    <source>
        <dbReference type="Proteomes" id="UP000621500"/>
    </source>
</evidence>
<comment type="similarity">
    <text evidence="1 4">Belongs to the thiolase-like superfamily. Thiolase family.</text>
</comment>
<gene>
    <name evidence="7" type="primary">fadA_3</name>
    <name evidence="7" type="ORF">Pma05_61570</name>
</gene>
<dbReference type="GO" id="GO:0016746">
    <property type="term" value="F:acyltransferase activity"/>
    <property type="evidence" value="ECO:0007669"/>
    <property type="project" value="UniProtKB-KW"/>
</dbReference>
<organism evidence="7 8">
    <name type="scientific">Plantactinospora mayteni</name>
    <dbReference type="NCBI Taxonomy" id="566021"/>
    <lineage>
        <taxon>Bacteria</taxon>
        <taxon>Bacillati</taxon>
        <taxon>Actinomycetota</taxon>
        <taxon>Actinomycetes</taxon>
        <taxon>Micromonosporales</taxon>
        <taxon>Micromonosporaceae</taxon>
        <taxon>Plantactinospora</taxon>
    </lineage>
</organism>
<evidence type="ECO:0000259" key="6">
    <source>
        <dbReference type="Pfam" id="PF02803"/>
    </source>
</evidence>
<dbReference type="PIRSF" id="PIRSF000429">
    <property type="entry name" value="Ac-CoA_Ac_transf"/>
    <property type="match status" value="1"/>
</dbReference>
<evidence type="ECO:0000259" key="5">
    <source>
        <dbReference type="Pfam" id="PF00108"/>
    </source>
</evidence>
<dbReference type="PANTHER" id="PTHR43365:SF1">
    <property type="entry name" value="ACETYL-COA C-ACYLTRANSFERASE"/>
    <property type="match status" value="1"/>
</dbReference>
<protein>
    <submittedName>
        <fullName evidence="7">Acetyl-CoA acyltransferase</fullName>
    </submittedName>
</protein>